<protein>
    <submittedName>
        <fullName evidence="2">Uncharacterized protein</fullName>
    </submittedName>
</protein>
<evidence type="ECO:0000256" key="1">
    <source>
        <dbReference type="SAM" id="SignalP"/>
    </source>
</evidence>
<name>A0A4Y6GP00_9ROSI</name>
<feature type="chain" id="PRO_5021311118" evidence="1">
    <location>
        <begin position="21"/>
        <end position="74"/>
    </location>
</feature>
<proteinExistence type="evidence at transcript level"/>
<keyword evidence="1" id="KW-0732">Signal</keyword>
<dbReference type="EMBL" id="MK751339">
    <property type="protein sequence ID" value="QDF43973.1"/>
    <property type="molecule type" value="mRNA"/>
</dbReference>
<feature type="signal peptide" evidence="1">
    <location>
        <begin position="1"/>
        <end position="20"/>
    </location>
</feature>
<reference evidence="2" key="1">
    <citation type="submission" date="2019-04" db="EMBL/GenBank/DDBJ databases">
        <authorList>
            <person name="Islam M.R."/>
            <person name="Banu S."/>
        </authorList>
    </citation>
    <scope>NUCLEOTIDE SEQUENCE</scope>
    <source>
        <strain evidence="2">TDF-38</strain>
    </source>
</reference>
<sequence length="74" mass="8703">MSGNLRFCSQFLGFTELCLSVYYVCVREMVVGGGEWRLTKNYLITFIRKNNCVFLHLNDERFKYVGNFSSNLLF</sequence>
<accession>A0A4Y6GP00</accession>
<organism evidence="2">
    <name type="scientific">Aquilaria malaccensis</name>
    <dbReference type="NCBI Taxonomy" id="223753"/>
    <lineage>
        <taxon>Eukaryota</taxon>
        <taxon>Viridiplantae</taxon>
        <taxon>Streptophyta</taxon>
        <taxon>Embryophyta</taxon>
        <taxon>Tracheophyta</taxon>
        <taxon>Spermatophyta</taxon>
        <taxon>Magnoliopsida</taxon>
        <taxon>eudicotyledons</taxon>
        <taxon>Gunneridae</taxon>
        <taxon>Pentapetalae</taxon>
        <taxon>rosids</taxon>
        <taxon>malvids</taxon>
        <taxon>Malvales</taxon>
        <taxon>Thymelaeaceae</taxon>
        <taxon>Aquilaria</taxon>
    </lineage>
</organism>
<evidence type="ECO:0000313" key="2">
    <source>
        <dbReference type="EMBL" id="QDF43973.1"/>
    </source>
</evidence>
<dbReference type="AlphaFoldDB" id="A0A4Y6GP00"/>